<protein>
    <recommendedName>
        <fullName evidence="3">DUF1292 domain-containing protein</fullName>
    </recommendedName>
</protein>
<evidence type="ECO:0000313" key="2">
    <source>
        <dbReference type="Proteomes" id="UP001580346"/>
    </source>
</evidence>
<name>A0ABV5AN16_9BACL</name>
<evidence type="ECO:0000313" key="1">
    <source>
        <dbReference type="EMBL" id="MFB5265552.1"/>
    </source>
</evidence>
<proteinExistence type="predicted"/>
<comment type="caution">
    <text evidence="1">The sequence shown here is derived from an EMBL/GenBank/DDBJ whole genome shotgun (WGS) entry which is preliminary data.</text>
</comment>
<keyword evidence="2" id="KW-1185">Reference proteome</keyword>
<accession>A0ABV5AN16</accession>
<reference evidence="1 2" key="1">
    <citation type="submission" date="2024-09" db="EMBL/GenBank/DDBJ databases">
        <title>Paenibacillus zeirhizospherea sp. nov., isolated from surface of the maize (Zea mays) roots in a horticulture field, Hungary.</title>
        <authorList>
            <person name="Marton D."/>
            <person name="Farkas M."/>
            <person name="Bedics A."/>
            <person name="Toth E."/>
            <person name="Tancsics A."/>
            <person name="Boka K."/>
            <person name="Maroti G."/>
            <person name="Kriszt B."/>
            <person name="Cserhati M."/>
        </authorList>
    </citation>
    <scope>NUCLEOTIDE SEQUENCE [LARGE SCALE GENOMIC DNA]</scope>
    <source>
        <strain evidence="1 2">KCTC 33519</strain>
    </source>
</reference>
<sequence length="93" mass="10584">MAELAQEVQIKQAELKKGEDGTYTGHVIFSLEGNQSSYEVLLYSKKGKKWDYSIHFAEGRRSEEEMLAVDARLEEDDNLFDLLLEAAQASLQE</sequence>
<dbReference type="RefSeq" id="WP_375352934.1">
    <property type="nucleotide sequence ID" value="NZ_JBHHMI010000001.1"/>
</dbReference>
<organism evidence="1 2">
    <name type="scientific">Paenibacillus enshidis</name>
    <dbReference type="NCBI Taxonomy" id="1458439"/>
    <lineage>
        <taxon>Bacteria</taxon>
        <taxon>Bacillati</taxon>
        <taxon>Bacillota</taxon>
        <taxon>Bacilli</taxon>
        <taxon>Bacillales</taxon>
        <taxon>Paenibacillaceae</taxon>
        <taxon>Paenibacillus</taxon>
    </lineage>
</organism>
<gene>
    <name evidence="1" type="ORF">ACE41H_01930</name>
</gene>
<dbReference type="Proteomes" id="UP001580346">
    <property type="component" value="Unassembled WGS sequence"/>
</dbReference>
<dbReference type="EMBL" id="JBHHMI010000001">
    <property type="protein sequence ID" value="MFB5265552.1"/>
    <property type="molecule type" value="Genomic_DNA"/>
</dbReference>
<evidence type="ECO:0008006" key="3">
    <source>
        <dbReference type="Google" id="ProtNLM"/>
    </source>
</evidence>